<dbReference type="SMART" id="SM00866">
    <property type="entry name" value="UTRA"/>
    <property type="match status" value="1"/>
</dbReference>
<comment type="caution">
    <text evidence="6">The sequence shown here is derived from an EMBL/GenBank/DDBJ whole genome shotgun (WGS) entry which is preliminary data.</text>
</comment>
<feature type="domain" description="HTH gntR-type" evidence="5">
    <location>
        <begin position="35"/>
        <end position="103"/>
    </location>
</feature>
<dbReference type="EMBL" id="JAAVJD010000159">
    <property type="protein sequence ID" value="NJQ07429.1"/>
    <property type="molecule type" value="Genomic_DNA"/>
</dbReference>
<dbReference type="InterPro" id="IPR000524">
    <property type="entry name" value="Tscrpt_reg_HTH_GntR"/>
</dbReference>
<keyword evidence="7" id="KW-1185">Reference proteome</keyword>
<dbReference type="InterPro" id="IPR036390">
    <property type="entry name" value="WH_DNA-bd_sf"/>
</dbReference>
<dbReference type="Gene3D" id="1.10.10.10">
    <property type="entry name" value="Winged helix-like DNA-binding domain superfamily/Winged helix DNA-binding domain"/>
    <property type="match status" value="1"/>
</dbReference>
<dbReference type="Pfam" id="PF07702">
    <property type="entry name" value="UTRA"/>
    <property type="match status" value="1"/>
</dbReference>
<evidence type="ECO:0000313" key="6">
    <source>
        <dbReference type="EMBL" id="NJQ07429.1"/>
    </source>
</evidence>
<accession>A0A7X6D3E0</accession>
<dbReference type="SUPFAM" id="SSF64288">
    <property type="entry name" value="Chorismate lyase-like"/>
    <property type="match status" value="1"/>
</dbReference>
<keyword evidence="2" id="KW-0238">DNA-binding</keyword>
<dbReference type="CDD" id="cd07377">
    <property type="entry name" value="WHTH_GntR"/>
    <property type="match status" value="1"/>
</dbReference>
<feature type="region of interest" description="Disordered" evidence="4">
    <location>
        <begin position="263"/>
        <end position="292"/>
    </location>
</feature>
<dbReference type="SUPFAM" id="SSF46785">
    <property type="entry name" value="Winged helix' DNA-binding domain"/>
    <property type="match status" value="1"/>
</dbReference>
<name>A0A7X6D3E0_9ACTN</name>
<sequence length="319" mass="34102">MCGARRRPPRARRTPTDDPRAAPPREGRGAHVARTPLHARISEDLRGRIHDRELSPGDLLPSESALQEQFSVSRSVVRQALATLEAEGLVRRAKGRGTVVAPRGELHRNVDLSSGLMAQLQQRGARTTTEVLRLEQADPPQHVTALGERVTVLERLRRVDGEPAAFIRTYLPIAIGSALDRAALTDTSLHHLVGEVTGRRVADGRRTIRAVAAAPPLHAVLGVAAGAPLLLLEGMSVDQDGSPVEEFSTWHRSDRIAFDLALQPGAPRTGGAESGTGRPDGSLGPAGGVALGGSDERLDRAIALAEETLAELRAVRRAR</sequence>
<dbReference type="InterPro" id="IPR050679">
    <property type="entry name" value="Bact_HTH_transcr_reg"/>
</dbReference>
<dbReference type="SMART" id="SM00345">
    <property type="entry name" value="HTH_GNTR"/>
    <property type="match status" value="1"/>
</dbReference>
<dbReference type="PANTHER" id="PTHR44846:SF1">
    <property type="entry name" value="MANNOSYL-D-GLYCERATE TRANSPORT_METABOLISM SYSTEM REPRESSOR MNGR-RELATED"/>
    <property type="match status" value="1"/>
</dbReference>
<gene>
    <name evidence="6" type="ORF">HCN56_18005</name>
</gene>
<feature type="compositionally biased region" description="Basic residues" evidence="4">
    <location>
        <begin position="1"/>
        <end position="13"/>
    </location>
</feature>
<dbReference type="GO" id="GO:0045892">
    <property type="term" value="P:negative regulation of DNA-templated transcription"/>
    <property type="evidence" value="ECO:0007669"/>
    <property type="project" value="TreeGrafter"/>
</dbReference>
<dbReference type="PROSITE" id="PS50949">
    <property type="entry name" value="HTH_GNTR"/>
    <property type="match status" value="1"/>
</dbReference>
<dbReference type="InterPro" id="IPR011663">
    <property type="entry name" value="UTRA"/>
</dbReference>
<organism evidence="6 7">
    <name type="scientific">Streptomyces lonarensis</name>
    <dbReference type="NCBI Taxonomy" id="700599"/>
    <lineage>
        <taxon>Bacteria</taxon>
        <taxon>Bacillati</taxon>
        <taxon>Actinomycetota</taxon>
        <taxon>Actinomycetes</taxon>
        <taxon>Kitasatosporales</taxon>
        <taxon>Streptomycetaceae</taxon>
        <taxon>Streptomyces</taxon>
    </lineage>
</organism>
<evidence type="ECO:0000256" key="4">
    <source>
        <dbReference type="SAM" id="MobiDB-lite"/>
    </source>
</evidence>
<dbReference type="Proteomes" id="UP000578686">
    <property type="component" value="Unassembled WGS sequence"/>
</dbReference>
<feature type="compositionally biased region" description="Basic and acidic residues" evidence="4">
    <location>
        <begin position="14"/>
        <end position="29"/>
    </location>
</feature>
<dbReference type="Gene3D" id="3.40.1410.10">
    <property type="entry name" value="Chorismate lyase-like"/>
    <property type="match status" value="1"/>
</dbReference>
<keyword evidence="3" id="KW-0804">Transcription</keyword>
<evidence type="ECO:0000256" key="1">
    <source>
        <dbReference type="ARBA" id="ARBA00023015"/>
    </source>
</evidence>
<dbReference type="Pfam" id="PF00392">
    <property type="entry name" value="GntR"/>
    <property type="match status" value="1"/>
</dbReference>
<evidence type="ECO:0000313" key="7">
    <source>
        <dbReference type="Proteomes" id="UP000578686"/>
    </source>
</evidence>
<keyword evidence="1" id="KW-0805">Transcription regulation</keyword>
<dbReference type="GO" id="GO:0003700">
    <property type="term" value="F:DNA-binding transcription factor activity"/>
    <property type="evidence" value="ECO:0007669"/>
    <property type="project" value="InterPro"/>
</dbReference>
<evidence type="ECO:0000256" key="2">
    <source>
        <dbReference type="ARBA" id="ARBA00023125"/>
    </source>
</evidence>
<dbReference type="PANTHER" id="PTHR44846">
    <property type="entry name" value="MANNOSYL-D-GLYCERATE TRANSPORT/METABOLISM SYSTEM REPRESSOR MNGR-RELATED"/>
    <property type="match status" value="1"/>
</dbReference>
<evidence type="ECO:0000256" key="3">
    <source>
        <dbReference type="ARBA" id="ARBA00023163"/>
    </source>
</evidence>
<protein>
    <submittedName>
        <fullName evidence="6">GntR family transcriptional regulator</fullName>
    </submittedName>
</protein>
<dbReference type="PRINTS" id="PR00035">
    <property type="entry name" value="HTHGNTR"/>
</dbReference>
<dbReference type="InterPro" id="IPR036388">
    <property type="entry name" value="WH-like_DNA-bd_sf"/>
</dbReference>
<dbReference type="AlphaFoldDB" id="A0A7X6D3E0"/>
<feature type="region of interest" description="Disordered" evidence="4">
    <location>
        <begin position="1"/>
        <end position="38"/>
    </location>
</feature>
<reference evidence="6 7" key="1">
    <citation type="submission" date="2020-03" db="EMBL/GenBank/DDBJ databases">
        <title>Draft genome of Streptomyces sp. ventii, isolated from the Axial Seamount in the Pacific Ocean, and resequencing of the two type strains Streptomyces lonarensis strain NCL 716 and Streptomyces bohaiensis strain 11A07.</title>
        <authorList>
            <person name="Loughran R.M."/>
            <person name="Pfannmuller K.M."/>
            <person name="Wasson B.J."/>
            <person name="Deadmond M.C."/>
            <person name="Paddock B.E."/>
            <person name="Koyack M.J."/>
            <person name="Gallegos D.A."/>
            <person name="Mitchell E.A."/>
            <person name="Ushijima B."/>
            <person name="Saw J.H."/>
            <person name="Mcphail K.L."/>
            <person name="Videau P."/>
        </authorList>
    </citation>
    <scope>NUCLEOTIDE SEQUENCE [LARGE SCALE GENOMIC DNA]</scope>
    <source>
        <strain evidence="6 7">NCL716</strain>
    </source>
</reference>
<proteinExistence type="predicted"/>
<dbReference type="GO" id="GO:0003677">
    <property type="term" value="F:DNA binding"/>
    <property type="evidence" value="ECO:0007669"/>
    <property type="project" value="UniProtKB-KW"/>
</dbReference>
<evidence type="ECO:0000259" key="5">
    <source>
        <dbReference type="PROSITE" id="PS50949"/>
    </source>
</evidence>
<dbReference type="InterPro" id="IPR028978">
    <property type="entry name" value="Chorismate_lyase_/UTRA_dom_sf"/>
</dbReference>